<organism evidence="1 2">
    <name type="scientific">Oidiodendron maius (strain Zn)</name>
    <dbReference type="NCBI Taxonomy" id="913774"/>
    <lineage>
        <taxon>Eukaryota</taxon>
        <taxon>Fungi</taxon>
        <taxon>Dikarya</taxon>
        <taxon>Ascomycota</taxon>
        <taxon>Pezizomycotina</taxon>
        <taxon>Leotiomycetes</taxon>
        <taxon>Leotiomycetes incertae sedis</taxon>
        <taxon>Myxotrichaceae</taxon>
        <taxon>Oidiodendron</taxon>
    </lineage>
</organism>
<reference evidence="2" key="2">
    <citation type="submission" date="2015-01" db="EMBL/GenBank/DDBJ databases">
        <title>Evolutionary Origins and Diversification of the Mycorrhizal Mutualists.</title>
        <authorList>
            <consortium name="DOE Joint Genome Institute"/>
            <consortium name="Mycorrhizal Genomics Consortium"/>
            <person name="Kohler A."/>
            <person name="Kuo A."/>
            <person name="Nagy L.G."/>
            <person name="Floudas D."/>
            <person name="Copeland A."/>
            <person name="Barry K.W."/>
            <person name="Cichocki N."/>
            <person name="Veneault-Fourrey C."/>
            <person name="LaButti K."/>
            <person name="Lindquist E.A."/>
            <person name="Lipzen A."/>
            <person name="Lundell T."/>
            <person name="Morin E."/>
            <person name="Murat C."/>
            <person name="Riley R."/>
            <person name="Ohm R."/>
            <person name="Sun H."/>
            <person name="Tunlid A."/>
            <person name="Henrissat B."/>
            <person name="Grigoriev I.V."/>
            <person name="Hibbett D.S."/>
            <person name="Martin F."/>
        </authorList>
    </citation>
    <scope>NUCLEOTIDE SEQUENCE [LARGE SCALE GENOMIC DNA]</scope>
    <source>
        <strain evidence="2">Zn</strain>
    </source>
</reference>
<evidence type="ECO:0000313" key="2">
    <source>
        <dbReference type="Proteomes" id="UP000054321"/>
    </source>
</evidence>
<sequence>MESVENYIGDVGGEEACLVGRQRCCAQTITPIFGALPHRTLAGFVSSALFLLNHNLQLIRNQLPSALNPFHQSEIICVVVMATKQVKFSPAIPIPQVFDVQGHIQVLRDCLDPKHPLYQPEQQHINIEALIKLYEDKKLDGIQEVWLVEGKVVTEEEARNHTGWVWEETSIIGNAFSVCSKAYLWSWAIWTSLPRSDGTVHGIIAMNDTGSDILSLFNSDLQYLGNIQGYTGWRGVIPISYGNGVIQYYRKIRVEVQLVRDDNTPWSDWIEEVAIVKLNSPGLSRLSGYGIRNALYLGTSPGNHSLAVAATKSGLASLL</sequence>
<accession>A0A0C3GZH6</accession>
<dbReference type="STRING" id="913774.A0A0C3GZH6"/>
<dbReference type="InParanoid" id="A0A0C3GZH6"/>
<dbReference type="HOGENOM" id="CLU_075621_0_0_1"/>
<gene>
    <name evidence="1" type="ORF">OIDMADRAFT_180208</name>
</gene>
<dbReference type="OrthoDB" id="4199986at2759"/>
<dbReference type="AlphaFoldDB" id="A0A0C3GZH6"/>
<evidence type="ECO:0000313" key="1">
    <source>
        <dbReference type="EMBL" id="KIN01386.1"/>
    </source>
</evidence>
<dbReference type="EMBL" id="KN832876">
    <property type="protein sequence ID" value="KIN01386.1"/>
    <property type="molecule type" value="Genomic_DNA"/>
</dbReference>
<keyword evidence="2" id="KW-1185">Reference proteome</keyword>
<proteinExistence type="predicted"/>
<reference evidence="1 2" key="1">
    <citation type="submission" date="2014-04" db="EMBL/GenBank/DDBJ databases">
        <authorList>
            <consortium name="DOE Joint Genome Institute"/>
            <person name="Kuo A."/>
            <person name="Martino E."/>
            <person name="Perotto S."/>
            <person name="Kohler A."/>
            <person name="Nagy L.G."/>
            <person name="Floudas D."/>
            <person name="Copeland A."/>
            <person name="Barry K.W."/>
            <person name="Cichocki N."/>
            <person name="Veneault-Fourrey C."/>
            <person name="LaButti K."/>
            <person name="Lindquist E.A."/>
            <person name="Lipzen A."/>
            <person name="Lundell T."/>
            <person name="Morin E."/>
            <person name="Murat C."/>
            <person name="Sun H."/>
            <person name="Tunlid A."/>
            <person name="Henrissat B."/>
            <person name="Grigoriev I.V."/>
            <person name="Hibbett D.S."/>
            <person name="Martin F."/>
            <person name="Nordberg H.P."/>
            <person name="Cantor M.N."/>
            <person name="Hua S.X."/>
        </authorList>
    </citation>
    <scope>NUCLEOTIDE SEQUENCE [LARGE SCALE GENOMIC DNA]</scope>
    <source>
        <strain evidence="1 2">Zn</strain>
    </source>
</reference>
<protein>
    <submittedName>
        <fullName evidence="1">Uncharacterized protein</fullName>
    </submittedName>
</protein>
<dbReference type="Proteomes" id="UP000054321">
    <property type="component" value="Unassembled WGS sequence"/>
</dbReference>
<name>A0A0C3GZH6_OIDMZ</name>